<dbReference type="Proteomes" id="UP000007797">
    <property type="component" value="Unassembled WGS sequence"/>
</dbReference>
<gene>
    <name evidence="3" type="ORF">DFA_05410</name>
</gene>
<dbReference type="InterPro" id="IPR004302">
    <property type="entry name" value="Cellulose/chitin-bd_N"/>
</dbReference>
<evidence type="ECO:0000256" key="1">
    <source>
        <dbReference type="ARBA" id="ARBA00022729"/>
    </source>
</evidence>
<sequence>MKFINSLYIFVVVCGAAIMSLSLVSGHGFMIEPKSRQFVCNSNPSNSIWWPENGDGIVDAGCKAAFKYVKARGGNAQYQFTQANEYSVNIPQYANGYSALTAAVPQYLCSANADGTGNFGDKTGMSAGVPSLVGGAWTVGTTYQVASTSVTSKTVNFTFCATATHSPSFWEIYITNPGVNVDTTNLTWNHVSLVQSFGNIVPVTGSWTGCPATKAYIFTVTLPTRFAKSTIISRWQRDDPVGECFINCCDILFTV</sequence>
<dbReference type="Pfam" id="PF03067">
    <property type="entry name" value="LPMO_10"/>
    <property type="match status" value="1"/>
</dbReference>
<dbReference type="GeneID" id="14875053"/>
<evidence type="ECO:0000313" key="3">
    <source>
        <dbReference type="EMBL" id="EGG23278.1"/>
    </source>
</evidence>
<keyword evidence="1" id="KW-0732">Signal</keyword>
<organism evidence="3 4">
    <name type="scientific">Cavenderia fasciculata</name>
    <name type="common">Slime mold</name>
    <name type="synonym">Dictyostelium fasciculatum</name>
    <dbReference type="NCBI Taxonomy" id="261658"/>
    <lineage>
        <taxon>Eukaryota</taxon>
        <taxon>Amoebozoa</taxon>
        <taxon>Evosea</taxon>
        <taxon>Eumycetozoa</taxon>
        <taxon>Dictyostelia</taxon>
        <taxon>Acytosteliales</taxon>
        <taxon>Cavenderiaceae</taxon>
        <taxon>Cavenderia</taxon>
    </lineage>
</organism>
<accession>F4PL56</accession>
<name>F4PL56_CACFS</name>
<dbReference type="PANTHER" id="PTHR34823:SF1">
    <property type="entry name" value="CHITIN-BINDING TYPE-4 DOMAIN-CONTAINING PROTEIN"/>
    <property type="match status" value="1"/>
</dbReference>
<proteinExistence type="predicted"/>
<dbReference type="PANTHER" id="PTHR34823">
    <property type="entry name" value="GLCNAC-BINDING PROTEIN A"/>
    <property type="match status" value="1"/>
</dbReference>
<dbReference type="SUPFAM" id="SSF81296">
    <property type="entry name" value="E set domains"/>
    <property type="match status" value="1"/>
</dbReference>
<dbReference type="InterPro" id="IPR051024">
    <property type="entry name" value="GlcNAc_Chitin_IntDeg"/>
</dbReference>
<feature type="domain" description="Chitin-binding type-4" evidence="2">
    <location>
        <begin position="27"/>
        <end position="251"/>
    </location>
</feature>
<dbReference type="InterPro" id="IPR014756">
    <property type="entry name" value="Ig_E-set"/>
</dbReference>
<reference evidence="4" key="1">
    <citation type="journal article" date="2011" name="Genome Res.">
        <title>Phylogeny-wide analysis of social amoeba genomes highlights ancient origins for complex intercellular communication.</title>
        <authorList>
            <person name="Heidel A.J."/>
            <person name="Lawal H.M."/>
            <person name="Felder M."/>
            <person name="Schilde C."/>
            <person name="Helps N.R."/>
            <person name="Tunggal B."/>
            <person name="Rivero F."/>
            <person name="John U."/>
            <person name="Schleicher M."/>
            <person name="Eichinger L."/>
            <person name="Platzer M."/>
            <person name="Noegel A.A."/>
            <person name="Schaap P."/>
            <person name="Gloeckner G."/>
        </authorList>
    </citation>
    <scope>NUCLEOTIDE SEQUENCE [LARGE SCALE GENOMIC DNA]</scope>
    <source>
        <strain evidence="4">SH3</strain>
    </source>
</reference>
<keyword evidence="4" id="KW-1185">Reference proteome</keyword>
<dbReference type="EMBL" id="GL883008">
    <property type="protein sequence ID" value="EGG23278.1"/>
    <property type="molecule type" value="Genomic_DNA"/>
</dbReference>
<dbReference type="OMA" id="WWPENGD"/>
<dbReference type="RefSeq" id="XP_004361129.1">
    <property type="nucleotide sequence ID" value="XM_004361072.1"/>
</dbReference>
<dbReference type="Gene3D" id="2.70.50.50">
    <property type="entry name" value="chitin-binding protein cbp21"/>
    <property type="match status" value="1"/>
</dbReference>
<evidence type="ECO:0000313" key="4">
    <source>
        <dbReference type="Proteomes" id="UP000007797"/>
    </source>
</evidence>
<dbReference type="KEGG" id="dfa:DFA_05410"/>
<evidence type="ECO:0000259" key="2">
    <source>
        <dbReference type="Pfam" id="PF03067"/>
    </source>
</evidence>
<protein>
    <recommendedName>
        <fullName evidence="2">Chitin-binding type-4 domain-containing protein</fullName>
    </recommendedName>
</protein>
<dbReference type="OrthoDB" id="17911at2759"/>
<dbReference type="AlphaFoldDB" id="F4PL56"/>